<keyword evidence="9" id="KW-0234">DNA repair</keyword>
<dbReference type="CDD" id="cd10030">
    <property type="entry name" value="UDG-F4_TTUDGA_SPO1dp_like"/>
    <property type="match status" value="1"/>
</dbReference>
<reference evidence="12 13" key="1">
    <citation type="submission" date="2024-09" db="EMBL/GenBank/DDBJ databases">
        <authorList>
            <person name="Sun Q."/>
            <person name="Mori K."/>
        </authorList>
    </citation>
    <scope>NUCLEOTIDE SEQUENCE [LARGE SCALE GENOMIC DNA]</scope>
    <source>
        <strain evidence="12 13">CCM 7468</strain>
    </source>
</reference>
<evidence type="ECO:0000259" key="11">
    <source>
        <dbReference type="SMART" id="SM00986"/>
    </source>
</evidence>
<dbReference type="PANTHER" id="PTHR33693:SF9">
    <property type="entry name" value="TYPE-4 URACIL-DNA GLYCOSYLASE"/>
    <property type="match status" value="1"/>
</dbReference>
<accession>A0ABV6IXC9</accession>
<evidence type="ECO:0000256" key="1">
    <source>
        <dbReference type="ARBA" id="ARBA00006521"/>
    </source>
</evidence>
<keyword evidence="8" id="KW-0411">Iron-sulfur</keyword>
<keyword evidence="6" id="KW-0378">Hydrolase</keyword>
<evidence type="ECO:0000256" key="2">
    <source>
        <dbReference type="ARBA" id="ARBA00019403"/>
    </source>
</evidence>
<evidence type="ECO:0000256" key="9">
    <source>
        <dbReference type="ARBA" id="ARBA00023204"/>
    </source>
</evidence>
<evidence type="ECO:0000256" key="10">
    <source>
        <dbReference type="SAM" id="MobiDB-lite"/>
    </source>
</evidence>
<dbReference type="RefSeq" id="WP_377054497.1">
    <property type="nucleotide sequence ID" value="NZ_JBHLVZ010000083.1"/>
</dbReference>
<dbReference type="Pfam" id="PF13566">
    <property type="entry name" value="DUF4130"/>
    <property type="match status" value="2"/>
</dbReference>
<dbReference type="Proteomes" id="UP001589789">
    <property type="component" value="Unassembled WGS sequence"/>
</dbReference>
<dbReference type="InterPro" id="IPR051536">
    <property type="entry name" value="UDG_Type-4/5"/>
</dbReference>
<evidence type="ECO:0000256" key="3">
    <source>
        <dbReference type="ARBA" id="ARBA00022485"/>
    </source>
</evidence>
<dbReference type="SMART" id="SM00987">
    <property type="entry name" value="UreE_C"/>
    <property type="match status" value="1"/>
</dbReference>
<dbReference type="NCBIfam" id="TIGR03915">
    <property type="entry name" value="SAM_7_link_chp"/>
    <property type="match status" value="1"/>
</dbReference>
<organism evidence="12 13">
    <name type="scientific">Muricoccus vinaceus</name>
    <dbReference type="NCBI Taxonomy" id="424704"/>
    <lineage>
        <taxon>Bacteria</taxon>
        <taxon>Pseudomonadati</taxon>
        <taxon>Pseudomonadota</taxon>
        <taxon>Alphaproteobacteria</taxon>
        <taxon>Acetobacterales</taxon>
        <taxon>Roseomonadaceae</taxon>
        <taxon>Muricoccus</taxon>
    </lineage>
</organism>
<evidence type="ECO:0000256" key="4">
    <source>
        <dbReference type="ARBA" id="ARBA00022723"/>
    </source>
</evidence>
<dbReference type="InterPro" id="IPR023875">
    <property type="entry name" value="DNA_repair_put"/>
</dbReference>
<protein>
    <recommendedName>
        <fullName evidence="2">Type-4 uracil-DNA glycosylase</fullName>
    </recommendedName>
</protein>
<dbReference type="EMBL" id="JBHLVZ010000083">
    <property type="protein sequence ID" value="MFC0388261.1"/>
    <property type="molecule type" value="Genomic_DNA"/>
</dbReference>
<evidence type="ECO:0000256" key="7">
    <source>
        <dbReference type="ARBA" id="ARBA00023004"/>
    </source>
</evidence>
<evidence type="ECO:0000256" key="8">
    <source>
        <dbReference type="ARBA" id="ARBA00023014"/>
    </source>
</evidence>
<dbReference type="SMART" id="SM00986">
    <property type="entry name" value="UDG"/>
    <property type="match status" value="1"/>
</dbReference>
<dbReference type="Gene3D" id="3.40.470.10">
    <property type="entry name" value="Uracil-DNA glycosylase-like domain"/>
    <property type="match status" value="1"/>
</dbReference>
<name>A0ABV6IXC9_9PROT</name>
<feature type="domain" description="Uracil-DNA glycosylase-like" evidence="11">
    <location>
        <begin position="395"/>
        <end position="555"/>
    </location>
</feature>
<keyword evidence="5" id="KW-0227">DNA damage</keyword>
<evidence type="ECO:0000256" key="6">
    <source>
        <dbReference type="ARBA" id="ARBA00022801"/>
    </source>
</evidence>
<evidence type="ECO:0000313" key="13">
    <source>
        <dbReference type="Proteomes" id="UP001589789"/>
    </source>
</evidence>
<dbReference type="InterPro" id="IPR036895">
    <property type="entry name" value="Uracil-DNA_glycosylase-like_sf"/>
</dbReference>
<gene>
    <name evidence="12" type="ORF">ACFFIC_22375</name>
</gene>
<dbReference type="SUPFAM" id="SSF52141">
    <property type="entry name" value="Uracil-DNA glycosylase-like"/>
    <property type="match status" value="1"/>
</dbReference>
<keyword evidence="3" id="KW-0004">4Fe-4S</keyword>
<evidence type="ECO:0000313" key="12">
    <source>
        <dbReference type="EMBL" id="MFC0388261.1"/>
    </source>
</evidence>
<proteinExistence type="inferred from homology"/>
<dbReference type="InterPro" id="IPR005122">
    <property type="entry name" value="Uracil-DNA_glycosylase-like"/>
</dbReference>
<keyword evidence="4" id="KW-0479">Metal-binding</keyword>
<dbReference type="Pfam" id="PF03167">
    <property type="entry name" value="UDG"/>
    <property type="match status" value="1"/>
</dbReference>
<keyword evidence="7" id="KW-0408">Iron</keyword>
<dbReference type="InterPro" id="IPR025404">
    <property type="entry name" value="DUF4130"/>
</dbReference>
<comment type="similarity">
    <text evidence="1">Belongs to the uracil-DNA glycosylase (UDG) superfamily. Type 4 (UDGa) family.</text>
</comment>
<dbReference type="PANTHER" id="PTHR33693">
    <property type="entry name" value="TYPE-5 URACIL-DNA GLYCOSYLASE"/>
    <property type="match status" value="1"/>
</dbReference>
<dbReference type="InterPro" id="IPR005273">
    <property type="entry name" value="Ura-DNA_glyco_family4"/>
</dbReference>
<evidence type="ECO:0000256" key="5">
    <source>
        <dbReference type="ARBA" id="ARBA00022763"/>
    </source>
</evidence>
<feature type="region of interest" description="Disordered" evidence="10">
    <location>
        <begin position="174"/>
        <end position="196"/>
    </location>
</feature>
<keyword evidence="13" id="KW-1185">Reference proteome</keyword>
<dbReference type="NCBIfam" id="TIGR03914">
    <property type="entry name" value="UDG_fam_dom"/>
    <property type="match status" value="1"/>
</dbReference>
<sequence length="565" mass="62118">MFSVRLATPDDFDGWREASRALVMANIAPEEVDWLVEGDPVPLFGGGAPPAPPPDAPPPRVPRDFPDLARLVSRHRDPARFALLHGLLHRLQRERGLLEDAADPAVARANAMARSVRRDAHKMHAFVRFREVKVENGAPAAPLPPPPAPAVPHDPARARDARTVALALRDLGRLEEPAEATPDPAPAEPQTESPAIAPAPDSRFVAWFEPEHHILRAEAGFFARRFAALRWSILTPGLSAHWDGEEVAFGPGARRADAPSEDAAEGLWRTYFASIFNPARLKPDAMRAEMPRKYWRNLPEAQDIPRLMAEAPKRVAEMVARGATPPAERRQRNVHLPAHLREAQPGSAPGVEAHMPADLLSETLPFPEAQAALRRDLLARNDLPPWVANATQPVMGEGPQNPLLMFIGEQPGDEEDLKGQPFVGPAGRLWNKALEEAGVARDEAYVTNAVKHFKFTPTGKRRLHQSPDAGDITFYRPFLLREIGFVQPRLIVTLGATALRAVSGRAMPVTKLRGSLLRDPEGRPFYPTVHPSYLLRLPDPAAKAREYDRFVEDLGQAAATARGLS</sequence>
<comment type="caution">
    <text evidence="12">The sequence shown here is derived from an EMBL/GenBank/DDBJ whole genome shotgun (WGS) entry which is preliminary data.</text>
</comment>